<accession>B7G9E1</accession>
<feature type="transmembrane region" description="Helical" evidence="2">
    <location>
        <begin position="626"/>
        <end position="647"/>
    </location>
</feature>
<dbReference type="HOGENOM" id="CLU_379706_0_0_1"/>
<proteinExistence type="predicted"/>
<dbReference type="PANTHER" id="PTHR11161:SF0">
    <property type="entry name" value="O-ACYLTRANSFERASE LIKE PROTEIN"/>
    <property type="match status" value="1"/>
</dbReference>
<sequence length="730" mass="80843">MASSETAVLEDVHDPYSWSTSLGSTPPLLTSAACTGSLATFFSDASALSVATEASSHPSGLEALYAQPWVYAGGGLGNIDECSLQTCLAGAGVRRDSITFAAVCVVPECSAFDLAADDFVSTVARVSAGESSVDPPLAQEYVTLLDRIADLNKFLQTGWICGDFTVPWSLVPFGIIFIAVILLLLIFSMVGTLSRQRRNFSKSANNGTVKGAETSNSLEASSSREKVENDGDIGGLLFTNPIWSSFDMSRHVRRLNRQHSTETAVLDGLRVGSISWIMLGHSMAIMSTSGAGYSNPANFLPPHGLTTTVAGQLLFSSRLAVDTFLCISGFLMVHVVDRKMPRRNSRPVVWRYLTNIPSLFFARVVRILPVYAACLGFYTQIAPHLGSGPFWYQWLALLKPCHDYGWTNFLFVNNFVPLDLAITETCFYHSWYLAVDVQLFVVGIFLVFWYQSNSMHGRRVTLSLALLSVLITMYLSYNRRWSVNTFDGAAVARFDVEAYAKPHIRAQAYFAGMYVAMLLPTSVLRQRSSWTWRLHLAMAVALVCMALVTFGTAAGAYARRPCQYTEWPEVDHCGSSWSRNVTFLYTALGRTVWIAGVAVLLYICVGRNSERSLLASVLSWKCWTALSQLSFGAYLIHPIVIFVWQLADRQKEQFRLLTFGMNYLSVCVVSYVLALATALIIEFPCADLWQHFLRNWNRTSPSRNPPIYQSGCEANEIVQLTRSGRYGSLE</sequence>
<dbReference type="InParanoid" id="B7G9E1"/>
<evidence type="ECO:0000256" key="1">
    <source>
        <dbReference type="SAM" id="MobiDB-lite"/>
    </source>
</evidence>
<feature type="transmembrane region" description="Helical" evidence="2">
    <location>
        <begin position="430"/>
        <end position="448"/>
    </location>
</feature>
<dbReference type="EMBL" id="CM000622">
    <property type="protein sequence ID" value="EEC44942.1"/>
    <property type="molecule type" value="Genomic_DNA"/>
</dbReference>
<feature type="transmembrane region" description="Helical" evidence="2">
    <location>
        <begin position="536"/>
        <end position="558"/>
    </location>
</feature>
<feature type="transmembrane region" description="Helical" evidence="2">
    <location>
        <begin position="506"/>
        <end position="524"/>
    </location>
</feature>
<organism evidence="4 5">
    <name type="scientific">Phaeodactylum tricornutum (strain CCAP 1055/1)</name>
    <dbReference type="NCBI Taxonomy" id="556484"/>
    <lineage>
        <taxon>Eukaryota</taxon>
        <taxon>Sar</taxon>
        <taxon>Stramenopiles</taxon>
        <taxon>Ochrophyta</taxon>
        <taxon>Bacillariophyta</taxon>
        <taxon>Bacillariophyceae</taxon>
        <taxon>Bacillariophycidae</taxon>
        <taxon>Naviculales</taxon>
        <taxon>Phaeodactylaceae</taxon>
        <taxon>Phaeodactylum</taxon>
    </lineage>
</organism>
<dbReference type="GeneID" id="7195313"/>
<dbReference type="Pfam" id="PF01757">
    <property type="entry name" value="Acyl_transf_3"/>
    <property type="match status" value="1"/>
</dbReference>
<feature type="transmembrane region" description="Helical" evidence="2">
    <location>
        <begin position="460"/>
        <end position="477"/>
    </location>
</feature>
<dbReference type="AlphaFoldDB" id="B7G9E1"/>
<feature type="transmembrane region" description="Helical" evidence="2">
    <location>
        <begin position="274"/>
        <end position="293"/>
    </location>
</feature>
<keyword evidence="2" id="KW-1133">Transmembrane helix</keyword>
<feature type="transmembrane region" description="Helical" evidence="2">
    <location>
        <begin position="313"/>
        <end position="336"/>
    </location>
</feature>
<reference evidence="5" key="2">
    <citation type="submission" date="2008-08" db="EMBL/GenBank/DDBJ databases">
        <authorList>
            <consortium name="Diatom Consortium"/>
            <person name="Grigoriev I."/>
            <person name="Grimwood J."/>
            <person name="Kuo A."/>
            <person name="Otillar R.P."/>
            <person name="Salamov A."/>
            <person name="Detter J.C."/>
            <person name="Lindquist E."/>
            <person name="Shapiro H."/>
            <person name="Lucas S."/>
            <person name="Glavina del Rio T."/>
            <person name="Pitluck S."/>
            <person name="Rokhsar D."/>
            <person name="Bowler C."/>
        </authorList>
    </citation>
    <scope>GENOME REANNOTATION</scope>
    <source>
        <strain evidence="5">CCAP 1055/1</strain>
    </source>
</reference>
<feature type="region of interest" description="Disordered" evidence="1">
    <location>
        <begin position="204"/>
        <end position="228"/>
    </location>
</feature>
<feature type="transmembrane region" description="Helical" evidence="2">
    <location>
        <begin position="170"/>
        <end position="193"/>
    </location>
</feature>
<dbReference type="RefSeq" id="XP_002183760.1">
    <property type="nucleotide sequence ID" value="XM_002183724.1"/>
</dbReference>
<feature type="domain" description="Acyltransferase 3" evidence="3">
    <location>
        <begin position="266"/>
        <end position="677"/>
    </location>
</feature>
<feature type="compositionally biased region" description="Polar residues" evidence="1">
    <location>
        <begin position="204"/>
        <end position="221"/>
    </location>
</feature>
<dbReference type="eggNOG" id="KOG3700">
    <property type="taxonomic scope" value="Eukaryota"/>
</dbReference>
<dbReference type="KEGG" id="pti:PHATRDRAFT_49071"/>
<evidence type="ECO:0000313" key="4">
    <source>
        <dbReference type="EMBL" id="EEC44942.1"/>
    </source>
</evidence>
<evidence type="ECO:0000256" key="2">
    <source>
        <dbReference type="SAM" id="Phobius"/>
    </source>
</evidence>
<reference evidence="4 5" key="1">
    <citation type="journal article" date="2008" name="Nature">
        <title>The Phaeodactylum genome reveals the evolutionary history of diatom genomes.</title>
        <authorList>
            <person name="Bowler C."/>
            <person name="Allen A.E."/>
            <person name="Badger J.H."/>
            <person name="Grimwood J."/>
            <person name="Jabbari K."/>
            <person name="Kuo A."/>
            <person name="Maheswari U."/>
            <person name="Martens C."/>
            <person name="Maumus F."/>
            <person name="Otillar R.P."/>
            <person name="Rayko E."/>
            <person name="Salamov A."/>
            <person name="Vandepoele K."/>
            <person name="Beszteri B."/>
            <person name="Gruber A."/>
            <person name="Heijde M."/>
            <person name="Katinka M."/>
            <person name="Mock T."/>
            <person name="Valentin K."/>
            <person name="Verret F."/>
            <person name="Berges J.A."/>
            <person name="Brownlee C."/>
            <person name="Cadoret J.P."/>
            <person name="Chiovitti A."/>
            <person name="Choi C.J."/>
            <person name="Coesel S."/>
            <person name="De Martino A."/>
            <person name="Detter J.C."/>
            <person name="Durkin C."/>
            <person name="Falciatore A."/>
            <person name="Fournet J."/>
            <person name="Haruta M."/>
            <person name="Huysman M.J."/>
            <person name="Jenkins B.D."/>
            <person name="Jiroutova K."/>
            <person name="Jorgensen R.E."/>
            <person name="Joubert Y."/>
            <person name="Kaplan A."/>
            <person name="Kroger N."/>
            <person name="Kroth P.G."/>
            <person name="La Roche J."/>
            <person name="Lindquist E."/>
            <person name="Lommer M."/>
            <person name="Martin-Jezequel V."/>
            <person name="Lopez P.J."/>
            <person name="Lucas S."/>
            <person name="Mangogna M."/>
            <person name="McGinnis K."/>
            <person name="Medlin L.K."/>
            <person name="Montsant A."/>
            <person name="Oudot-Le Secq M.P."/>
            <person name="Napoli C."/>
            <person name="Obornik M."/>
            <person name="Parker M.S."/>
            <person name="Petit J.L."/>
            <person name="Porcel B.M."/>
            <person name="Poulsen N."/>
            <person name="Robison M."/>
            <person name="Rychlewski L."/>
            <person name="Rynearson T.A."/>
            <person name="Schmutz J."/>
            <person name="Shapiro H."/>
            <person name="Siaut M."/>
            <person name="Stanley M."/>
            <person name="Sussman M.R."/>
            <person name="Taylor A.R."/>
            <person name="Vardi A."/>
            <person name="von Dassow P."/>
            <person name="Vyverman W."/>
            <person name="Willis A."/>
            <person name="Wyrwicz L.S."/>
            <person name="Rokhsar D.S."/>
            <person name="Weissenbach J."/>
            <person name="Armbrust E.V."/>
            <person name="Green B.R."/>
            <person name="Van de Peer Y."/>
            <person name="Grigoriev I.V."/>
        </authorList>
    </citation>
    <scope>NUCLEOTIDE SEQUENCE [LARGE SCALE GENOMIC DNA]</scope>
    <source>
        <strain evidence="4 5">CCAP 1055/1</strain>
    </source>
</reference>
<evidence type="ECO:0000313" key="5">
    <source>
        <dbReference type="Proteomes" id="UP000000759"/>
    </source>
</evidence>
<dbReference type="InterPro" id="IPR002656">
    <property type="entry name" value="Acyl_transf_3_dom"/>
</dbReference>
<keyword evidence="2" id="KW-0472">Membrane</keyword>
<name>B7G9E1_PHATC</name>
<dbReference type="GO" id="GO:0016747">
    <property type="term" value="F:acyltransferase activity, transferring groups other than amino-acyl groups"/>
    <property type="evidence" value="ECO:0007669"/>
    <property type="project" value="InterPro"/>
</dbReference>
<gene>
    <name evidence="4" type="ORF">PHATRDRAFT_49071</name>
</gene>
<keyword evidence="5" id="KW-1185">Reference proteome</keyword>
<evidence type="ECO:0000259" key="3">
    <source>
        <dbReference type="Pfam" id="PF01757"/>
    </source>
</evidence>
<dbReference type="PaxDb" id="2850-Phatr49071"/>
<dbReference type="InterPro" id="IPR052728">
    <property type="entry name" value="O2_lipid_transport_reg"/>
</dbReference>
<dbReference type="PANTHER" id="PTHR11161">
    <property type="entry name" value="O-ACYLTRANSFERASE"/>
    <property type="match status" value="1"/>
</dbReference>
<feature type="transmembrane region" description="Helical" evidence="2">
    <location>
        <begin position="659"/>
        <end position="681"/>
    </location>
</feature>
<dbReference type="OMA" id="RMKISIN"/>
<keyword evidence="2" id="KW-0812">Transmembrane</keyword>
<dbReference type="OrthoDB" id="207378at2759"/>
<protein>
    <recommendedName>
        <fullName evidence="3">Acyltransferase 3 domain-containing protein</fullName>
    </recommendedName>
</protein>
<feature type="transmembrane region" description="Helical" evidence="2">
    <location>
        <begin position="583"/>
        <end position="605"/>
    </location>
</feature>
<dbReference type="Proteomes" id="UP000000759">
    <property type="component" value="Chromosome 20"/>
</dbReference>